<dbReference type="AlphaFoldDB" id="B1V6Q5"/>
<protein>
    <submittedName>
        <fullName evidence="1">Uncharacterized protein</fullName>
    </submittedName>
</protein>
<organism evidence="1 2">
    <name type="scientific">Clostridium perfringens D str. JGS1721</name>
    <dbReference type="NCBI Taxonomy" id="488537"/>
    <lineage>
        <taxon>Bacteria</taxon>
        <taxon>Bacillati</taxon>
        <taxon>Bacillota</taxon>
        <taxon>Clostridia</taxon>
        <taxon>Eubacteriales</taxon>
        <taxon>Clostridiaceae</taxon>
        <taxon>Clostridium</taxon>
    </lineage>
</organism>
<dbReference type="RefSeq" id="WP_004460679.1">
    <property type="nucleotide sequence ID" value="NZ_ABOO01000049.1"/>
</dbReference>
<reference evidence="1 2" key="1">
    <citation type="submission" date="2008-03" db="EMBL/GenBank/DDBJ databases">
        <authorList>
            <person name="Paulsen I."/>
            <person name="Sebastian Y."/>
        </authorList>
    </citation>
    <scope>NUCLEOTIDE SEQUENCE [LARGE SCALE GENOMIC DNA]</scope>
    <source>
        <strain evidence="2">D str. JGS1721</strain>
    </source>
</reference>
<accession>B1V6Q5</accession>
<evidence type="ECO:0000313" key="2">
    <source>
        <dbReference type="Proteomes" id="UP000003188"/>
    </source>
</evidence>
<gene>
    <name evidence="1" type="ORF">CJD_0694</name>
</gene>
<evidence type="ECO:0000313" key="1">
    <source>
        <dbReference type="EMBL" id="EDT70498.1"/>
    </source>
</evidence>
<sequence>MSVQCKNCVHLEVVNKEHNQYCCGATRNKWLTNIKKQRMCQYLLERVKKALGIGEK</sequence>
<dbReference type="Proteomes" id="UP000003188">
    <property type="component" value="Unassembled WGS sequence"/>
</dbReference>
<name>B1V6Q5_CLOPF</name>
<dbReference type="EMBL" id="ABOO01000049">
    <property type="protein sequence ID" value="EDT70498.1"/>
    <property type="molecule type" value="Genomic_DNA"/>
</dbReference>
<proteinExistence type="predicted"/>
<comment type="caution">
    <text evidence="1">The sequence shown here is derived from an EMBL/GenBank/DDBJ whole genome shotgun (WGS) entry which is preliminary data.</text>
</comment>